<accession>X7E4K3</accession>
<proteinExistence type="inferred from homology"/>
<dbReference type="Pfam" id="PF00126">
    <property type="entry name" value="HTH_1"/>
    <property type="match status" value="1"/>
</dbReference>
<comment type="similarity">
    <text evidence="1">Belongs to the LysR transcriptional regulatory family.</text>
</comment>
<dbReference type="PANTHER" id="PTHR30579:SF2">
    <property type="entry name" value="HTH-TYPE TRANSCRIPTIONAL REGULATOR ARGP"/>
    <property type="match status" value="1"/>
</dbReference>
<dbReference type="OrthoDB" id="3252676at2"/>
<dbReference type="EMBL" id="JAMB01000006">
    <property type="protein sequence ID" value="ETX10969.1"/>
    <property type="molecule type" value="Genomic_DNA"/>
</dbReference>
<keyword evidence="7" id="KW-1185">Reference proteome</keyword>
<dbReference type="GO" id="GO:0003677">
    <property type="term" value="F:DNA binding"/>
    <property type="evidence" value="ECO:0007669"/>
    <property type="project" value="UniProtKB-KW"/>
</dbReference>
<evidence type="ECO:0000259" key="5">
    <source>
        <dbReference type="PROSITE" id="PS50931"/>
    </source>
</evidence>
<dbReference type="PATRIC" id="fig|1122207.3.peg.1817"/>
<evidence type="ECO:0000256" key="2">
    <source>
        <dbReference type="ARBA" id="ARBA00023015"/>
    </source>
</evidence>
<dbReference type="PROSITE" id="PS50931">
    <property type="entry name" value="HTH_LYSR"/>
    <property type="match status" value="1"/>
</dbReference>
<evidence type="ECO:0000256" key="3">
    <source>
        <dbReference type="ARBA" id="ARBA00023125"/>
    </source>
</evidence>
<dbReference type="InterPro" id="IPR017685">
    <property type="entry name" value="ArgP"/>
</dbReference>
<dbReference type="Proteomes" id="UP000054058">
    <property type="component" value="Unassembled WGS sequence"/>
</dbReference>
<dbReference type="InterPro" id="IPR005119">
    <property type="entry name" value="LysR_subst-bd"/>
</dbReference>
<dbReference type="InterPro" id="IPR036388">
    <property type="entry name" value="WH-like_DNA-bd_sf"/>
</dbReference>
<reference evidence="6 7" key="1">
    <citation type="submission" date="2014-01" db="EMBL/GenBank/DDBJ databases">
        <title>Marinomonas ushuaiensis DSM 15871 Genome Sequencing.</title>
        <authorList>
            <person name="Lai Q."/>
            <person name="Shao Z.S."/>
        </authorList>
    </citation>
    <scope>NUCLEOTIDE SEQUENCE [LARGE SCALE GENOMIC DNA]</scope>
    <source>
        <strain evidence="6 7">DSM 15871</strain>
    </source>
</reference>
<protein>
    <submittedName>
        <fullName evidence="6">LysR family transcriptional regulator</fullName>
    </submittedName>
</protein>
<dbReference type="AlphaFoldDB" id="X7E4K3"/>
<dbReference type="Pfam" id="PF03466">
    <property type="entry name" value="LysR_substrate"/>
    <property type="match status" value="1"/>
</dbReference>
<evidence type="ECO:0000256" key="1">
    <source>
        <dbReference type="ARBA" id="ARBA00009437"/>
    </source>
</evidence>
<sequence>MFDYKALTSLHAVLRFQSFDKAAEYLHLTQSAISQNIKRLEQECGQPLLIRSRPVVSTPLGEKMLAHFNKVMLLEEGLQESIQGQTSNHPLSIAVNNDVLATWFTSVIRNFSATDKTKLHIKAADQTKTRSLLQTGEVIACISQTGTPVSGGDSMFLGYMQYELVATPDFIKTHLRGDLSTASVSKLPSLTYDEHDELWNRYQEECLKVTADTRNSHWYPSSHGFVELVMSGTVCALIPRIQIKEQLKNKKLISLFPDKPLTVPLYWHWYKLNAPVLDRLTRVILTVTKDEL</sequence>
<dbReference type="SUPFAM" id="SSF46785">
    <property type="entry name" value="Winged helix' DNA-binding domain"/>
    <property type="match status" value="1"/>
</dbReference>
<organism evidence="6 7">
    <name type="scientific">Marinomonas ushuaiensis DSM 15871</name>
    <dbReference type="NCBI Taxonomy" id="1122207"/>
    <lineage>
        <taxon>Bacteria</taxon>
        <taxon>Pseudomonadati</taxon>
        <taxon>Pseudomonadota</taxon>
        <taxon>Gammaproteobacteria</taxon>
        <taxon>Oceanospirillales</taxon>
        <taxon>Oceanospirillaceae</taxon>
        <taxon>Marinomonas</taxon>
    </lineage>
</organism>
<dbReference type="PANTHER" id="PTHR30579">
    <property type="entry name" value="TRANSCRIPTIONAL REGULATOR"/>
    <property type="match status" value="1"/>
</dbReference>
<dbReference type="RefSeq" id="WP_036161413.1">
    <property type="nucleotide sequence ID" value="NZ_JAMB01000006.1"/>
</dbReference>
<dbReference type="InterPro" id="IPR036390">
    <property type="entry name" value="WH_DNA-bd_sf"/>
</dbReference>
<keyword evidence="2" id="KW-0805">Transcription regulation</keyword>
<keyword evidence="4" id="KW-0804">Transcription</keyword>
<evidence type="ECO:0000256" key="4">
    <source>
        <dbReference type="ARBA" id="ARBA00023163"/>
    </source>
</evidence>
<name>X7E4K3_9GAMM</name>
<dbReference type="GO" id="GO:0003700">
    <property type="term" value="F:DNA-binding transcription factor activity"/>
    <property type="evidence" value="ECO:0007669"/>
    <property type="project" value="InterPro"/>
</dbReference>
<feature type="domain" description="HTH lysR-type" evidence="5">
    <location>
        <begin position="2"/>
        <end position="58"/>
    </location>
</feature>
<dbReference type="NCBIfam" id="TIGR03298">
    <property type="entry name" value="argP"/>
    <property type="match status" value="1"/>
</dbReference>
<dbReference type="PRINTS" id="PR00039">
    <property type="entry name" value="HTHLYSR"/>
</dbReference>
<gene>
    <name evidence="6" type="ORF">MUS1_13395</name>
</gene>
<dbReference type="InterPro" id="IPR050176">
    <property type="entry name" value="LTTR"/>
</dbReference>
<dbReference type="eggNOG" id="COG0583">
    <property type="taxonomic scope" value="Bacteria"/>
</dbReference>
<dbReference type="Gene3D" id="3.40.190.290">
    <property type="match status" value="1"/>
</dbReference>
<dbReference type="Gene3D" id="1.10.10.10">
    <property type="entry name" value="Winged helix-like DNA-binding domain superfamily/Winged helix DNA-binding domain"/>
    <property type="match status" value="1"/>
</dbReference>
<keyword evidence="3" id="KW-0238">DNA-binding</keyword>
<evidence type="ECO:0000313" key="6">
    <source>
        <dbReference type="EMBL" id="ETX10969.1"/>
    </source>
</evidence>
<dbReference type="SUPFAM" id="SSF53850">
    <property type="entry name" value="Periplasmic binding protein-like II"/>
    <property type="match status" value="1"/>
</dbReference>
<dbReference type="NCBIfam" id="NF002964">
    <property type="entry name" value="PRK03635.1"/>
    <property type="match status" value="1"/>
</dbReference>
<dbReference type="InterPro" id="IPR000847">
    <property type="entry name" value="LysR_HTH_N"/>
</dbReference>
<dbReference type="STRING" id="1122207.MUS1_13395"/>
<evidence type="ECO:0000313" key="7">
    <source>
        <dbReference type="Proteomes" id="UP000054058"/>
    </source>
</evidence>
<comment type="caution">
    <text evidence="6">The sequence shown here is derived from an EMBL/GenBank/DDBJ whole genome shotgun (WGS) entry which is preliminary data.</text>
</comment>